<dbReference type="EMBL" id="JAUQYP010000001">
    <property type="protein sequence ID" value="MDO8107752.1"/>
    <property type="molecule type" value="Genomic_DNA"/>
</dbReference>
<keyword evidence="2" id="KW-1133">Transmembrane helix</keyword>
<evidence type="ECO:0000313" key="4">
    <source>
        <dbReference type="Proteomes" id="UP001232536"/>
    </source>
</evidence>
<reference evidence="3 4" key="1">
    <citation type="submission" date="2023-07" db="EMBL/GenBank/DDBJ databases">
        <title>Description of novel actinomycetes strains, isolated from tidal flat sediment.</title>
        <authorList>
            <person name="Lu C."/>
        </authorList>
    </citation>
    <scope>NUCLEOTIDE SEQUENCE [LARGE SCALE GENOMIC DNA]</scope>
    <source>
        <strain evidence="3 4">SYSU T00b441</strain>
    </source>
</reference>
<organism evidence="3 4">
    <name type="scientific">Actinotalea lenta</name>
    <dbReference type="NCBI Taxonomy" id="3064654"/>
    <lineage>
        <taxon>Bacteria</taxon>
        <taxon>Bacillati</taxon>
        <taxon>Actinomycetota</taxon>
        <taxon>Actinomycetes</taxon>
        <taxon>Micrococcales</taxon>
        <taxon>Cellulomonadaceae</taxon>
        <taxon>Actinotalea</taxon>
    </lineage>
</organism>
<feature type="transmembrane region" description="Helical" evidence="2">
    <location>
        <begin position="6"/>
        <end position="24"/>
    </location>
</feature>
<protein>
    <submittedName>
        <fullName evidence="3">Uncharacterized protein</fullName>
    </submittedName>
</protein>
<keyword evidence="4" id="KW-1185">Reference proteome</keyword>
<feature type="coiled-coil region" evidence="1">
    <location>
        <begin position="27"/>
        <end position="58"/>
    </location>
</feature>
<keyword evidence="2" id="KW-0472">Membrane</keyword>
<name>A0ABT9DA23_9CELL</name>
<accession>A0ABT9DA23</accession>
<evidence type="ECO:0000313" key="3">
    <source>
        <dbReference type="EMBL" id="MDO8107752.1"/>
    </source>
</evidence>
<sequence>MVWLWVVLVVATLVGGYFLVRHLIRSGKALLAEVHRATEALERLQERAEQLAAAAEAAHPVEPVTIEDPARAHRLWDAARARHEDRRARRDARREATFRRWLSFSR</sequence>
<keyword evidence="2" id="KW-0812">Transmembrane</keyword>
<evidence type="ECO:0000256" key="1">
    <source>
        <dbReference type="SAM" id="Coils"/>
    </source>
</evidence>
<evidence type="ECO:0000256" key="2">
    <source>
        <dbReference type="SAM" id="Phobius"/>
    </source>
</evidence>
<keyword evidence="1" id="KW-0175">Coiled coil</keyword>
<gene>
    <name evidence="3" type="ORF">Q6348_11145</name>
</gene>
<dbReference type="Proteomes" id="UP001232536">
    <property type="component" value="Unassembled WGS sequence"/>
</dbReference>
<comment type="caution">
    <text evidence="3">The sequence shown here is derived from an EMBL/GenBank/DDBJ whole genome shotgun (WGS) entry which is preliminary data.</text>
</comment>
<dbReference type="RefSeq" id="WP_304601361.1">
    <property type="nucleotide sequence ID" value="NZ_JAUQYO010000001.1"/>
</dbReference>
<proteinExistence type="predicted"/>